<dbReference type="Proteomes" id="UP000198518">
    <property type="component" value="Unassembled WGS sequence"/>
</dbReference>
<evidence type="ECO:0000313" key="3">
    <source>
        <dbReference type="Proteomes" id="UP000198518"/>
    </source>
</evidence>
<evidence type="ECO:0000256" key="1">
    <source>
        <dbReference type="SAM" id="Phobius"/>
    </source>
</evidence>
<name>A0A1I0PE65_9EURY</name>
<keyword evidence="1" id="KW-1133">Transmembrane helix</keyword>
<organism evidence="2 3">
    <name type="scientific">Halobacterium jilantaiense</name>
    <dbReference type="NCBI Taxonomy" id="355548"/>
    <lineage>
        <taxon>Archaea</taxon>
        <taxon>Methanobacteriati</taxon>
        <taxon>Methanobacteriota</taxon>
        <taxon>Stenosarchaea group</taxon>
        <taxon>Halobacteria</taxon>
        <taxon>Halobacteriales</taxon>
        <taxon>Halobacteriaceae</taxon>
        <taxon>Halobacterium</taxon>
    </lineage>
</organism>
<sequence length="69" mass="7136">MVWVIDNIASMVEHFTTAATTDPISALGVLFGALFVGAASAAFGGLALGGLLKPLLPDGAVTRQRRQRP</sequence>
<dbReference type="InterPro" id="IPR058337">
    <property type="entry name" value="DUF8024"/>
</dbReference>
<evidence type="ECO:0000313" key="2">
    <source>
        <dbReference type="EMBL" id="SEW12510.1"/>
    </source>
</evidence>
<gene>
    <name evidence="2" type="ORF">SAMN04487945_1616</name>
</gene>
<dbReference type="Pfam" id="PF26067">
    <property type="entry name" value="DUF8024"/>
    <property type="match status" value="1"/>
</dbReference>
<keyword evidence="1" id="KW-0472">Membrane</keyword>
<dbReference type="AlphaFoldDB" id="A0A1I0PE65"/>
<accession>A0A1I0PE65</accession>
<reference evidence="2 3" key="1">
    <citation type="submission" date="2016-10" db="EMBL/GenBank/DDBJ databases">
        <authorList>
            <person name="de Groot N.N."/>
        </authorList>
    </citation>
    <scope>NUCLEOTIDE SEQUENCE [LARGE SCALE GENOMIC DNA]</scope>
    <source>
        <strain evidence="2 3">CGMCC 1.5337</strain>
    </source>
</reference>
<proteinExistence type="predicted"/>
<dbReference type="EMBL" id="FOJA01000001">
    <property type="protein sequence ID" value="SEW12510.1"/>
    <property type="molecule type" value="Genomic_DNA"/>
</dbReference>
<keyword evidence="3" id="KW-1185">Reference proteome</keyword>
<keyword evidence="1" id="KW-0812">Transmembrane</keyword>
<feature type="transmembrane region" description="Helical" evidence="1">
    <location>
        <begin position="29"/>
        <end position="56"/>
    </location>
</feature>
<protein>
    <submittedName>
        <fullName evidence="2">Uncharacterized protein</fullName>
    </submittedName>
</protein>
<dbReference type="STRING" id="355548.SAMN04487945_1616"/>